<dbReference type="PANTHER" id="PTHR47019">
    <property type="entry name" value="LIPID II FLIPPASE MURJ"/>
    <property type="match status" value="1"/>
</dbReference>
<feature type="transmembrane region" description="Helical" evidence="8">
    <location>
        <begin position="211"/>
        <end position="233"/>
    </location>
</feature>
<keyword evidence="5" id="KW-0573">Peptidoglycan synthesis</keyword>
<proteinExistence type="predicted"/>
<dbReference type="GO" id="GO:0034204">
    <property type="term" value="P:lipid translocation"/>
    <property type="evidence" value="ECO:0007669"/>
    <property type="project" value="TreeGrafter"/>
</dbReference>
<protein>
    <submittedName>
        <fullName evidence="9">Peptidoglycan lipid II flippase MviN/MurJ</fullName>
    </submittedName>
</protein>
<feature type="transmembrane region" description="Helical" evidence="8">
    <location>
        <begin position="435"/>
        <end position="456"/>
    </location>
</feature>
<feature type="transmembrane region" description="Helical" evidence="8">
    <location>
        <begin position="373"/>
        <end position="394"/>
    </location>
</feature>
<evidence type="ECO:0000313" key="10">
    <source>
        <dbReference type="Proteomes" id="UP000243077"/>
    </source>
</evidence>
<keyword evidence="10" id="KW-1185">Reference proteome</keyword>
<evidence type="ECO:0000256" key="3">
    <source>
        <dbReference type="ARBA" id="ARBA00022692"/>
    </source>
</evidence>
<keyword evidence="4" id="KW-0133">Cell shape</keyword>
<dbReference type="OrthoDB" id="9786339at2"/>
<comment type="subcellular location">
    <subcellularLocation>
        <location evidence="1">Cell membrane</location>
        <topology evidence="1">Multi-pass membrane protein</topology>
    </subcellularLocation>
</comment>
<feature type="transmembrane region" description="Helical" evidence="8">
    <location>
        <begin position="342"/>
        <end position="361"/>
    </location>
</feature>
<feature type="transmembrane region" description="Helical" evidence="8">
    <location>
        <begin position="406"/>
        <end position="429"/>
    </location>
</feature>
<feature type="transmembrane region" description="Helical" evidence="8">
    <location>
        <begin position="137"/>
        <end position="157"/>
    </location>
</feature>
<feature type="transmembrane region" description="Helical" evidence="8">
    <location>
        <begin position="169"/>
        <end position="191"/>
    </location>
</feature>
<feature type="transmembrane region" description="Helical" evidence="8">
    <location>
        <begin position="17"/>
        <end position="41"/>
    </location>
</feature>
<dbReference type="RefSeq" id="WP_104912806.1">
    <property type="nucleotide sequence ID" value="NZ_CP026923.1"/>
</dbReference>
<evidence type="ECO:0000256" key="1">
    <source>
        <dbReference type="ARBA" id="ARBA00004651"/>
    </source>
</evidence>
<dbReference type="GO" id="GO:0015648">
    <property type="term" value="F:lipid-linked peptidoglycan transporter activity"/>
    <property type="evidence" value="ECO:0007669"/>
    <property type="project" value="TreeGrafter"/>
</dbReference>
<feature type="transmembrane region" description="Helical" evidence="8">
    <location>
        <begin position="95"/>
        <end position="117"/>
    </location>
</feature>
<evidence type="ECO:0000256" key="8">
    <source>
        <dbReference type="SAM" id="Phobius"/>
    </source>
</evidence>
<feature type="transmembrane region" description="Helical" evidence="8">
    <location>
        <begin position="468"/>
        <end position="494"/>
    </location>
</feature>
<dbReference type="AlphaFoldDB" id="A0A2L2BNG4"/>
<sequence length="555" mass="57988">MANPAATGGDNLGRAGALLASGTIVSRILGFASAILLARILGTVGSGADTFALANQLPNNIYALIAGGVLTAVLVPHIVRAGAHADGGTAYINKIVTLGFIVFLVLAAIATLLAPLLVTLYAQEANPGQRGFSANDMALATALAYWSLPQVLFYALYSLLGEVLNARKVFGPFTWAPVLNNLVFIAGLLIFNALFGNRDVTNALEWTGSMVALLAGGATAGIAAQAFILLVFWRRAGVSYRPDFHWRGVGLAKTGRAAGWLFGMIFLAQIAGVVQANVATLATSEGQPGLAVLRFSWLLFMVPHSVIAVSLATAYFTRMATHARDGDTDKVVSDVTRSIRQIGAMMILASAGLLVLSLPFATLFGGTAENIEAMGLVISAYAIGLATFSVVFVIQRVFYSLDDTRTPFVFQLVHTGVFIFLALSTSTFASDQLAAGLAISASLASFAQLAVALLFLRRALPALKLGAIVLRLAGFVLATLPAILVGVLIVVAAGGLEPTGFARASVFGAASVIAGVGLVMATMYIGVLLVVKNQDMREIVGGTRRLIQRVFTGRE</sequence>
<feature type="transmembrane region" description="Helical" evidence="8">
    <location>
        <begin position="61"/>
        <end position="83"/>
    </location>
</feature>
<dbReference type="GO" id="GO:0008360">
    <property type="term" value="P:regulation of cell shape"/>
    <property type="evidence" value="ECO:0007669"/>
    <property type="project" value="UniProtKB-KW"/>
</dbReference>
<feature type="transmembrane region" description="Helical" evidence="8">
    <location>
        <begin position="295"/>
        <end position="316"/>
    </location>
</feature>
<name>A0A2L2BNG4_9MICO</name>
<dbReference type="InterPro" id="IPR051050">
    <property type="entry name" value="Lipid_II_flippase_MurJ/MviN"/>
</dbReference>
<dbReference type="GO" id="GO:0009252">
    <property type="term" value="P:peptidoglycan biosynthetic process"/>
    <property type="evidence" value="ECO:0007669"/>
    <property type="project" value="UniProtKB-KW"/>
</dbReference>
<evidence type="ECO:0000256" key="2">
    <source>
        <dbReference type="ARBA" id="ARBA00022475"/>
    </source>
</evidence>
<evidence type="ECO:0000256" key="4">
    <source>
        <dbReference type="ARBA" id="ARBA00022960"/>
    </source>
</evidence>
<dbReference type="PRINTS" id="PR01806">
    <property type="entry name" value="VIRFACTRMVIN"/>
</dbReference>
<dbReference type="Pfam" id="PF03023">
    <property type="entry name" value="MurJ"/>
    <property type="match status" value="1"/>
</dbReference>
<evidence type="ECO:0000313" key="9">
    <source>
        <dbReference type="EMBL" id="AVG23152.1"/>
    </source>
</evidence>
<dbReference type="InterPro" id="IPR004268">
    <property type="entry name" value="MurJ"/>
</dbReference>
<dbReference type="Proteomes" id="UP000243077">
    <property type="component" value="Chromosome"/>
</dbReference>
<evidence type="ECO:0000256" key="6">
    <source>
        <dbReference type="ARBA" id="ARBA00022989"/>
    </source>
</evidence>
<keyword evidence="2" id="KW-1003">Cell membrane</keyword>
<feature type="transmembrane region" description="Helical" evidence="8">
    <location>
        <begin position="254"/>
        <end position="275"/>
    </location>
</feature>
<reference evidence="9 10" key="1">
    <citation type="submission" date="2018-02" db="EMBL/GenBank/DDBJ databases">
        <title>Complete genome of the streamlined marine actinobacterium Pontimonas salivibrio CL-TW6 adapted to coastal planktonic lifestype.</title>
        <authorList>
            <person name="Cho B.C."/>
            <person name="Hardies S.C."/>
            <person name="Jang G.I."/>
            <person name="Hwang C.Y."/>
        </authorList>
    </citation>
    <scope>NUCLEOTIDE SEQUENCE [LARGE SCALE GENOMIC DNA]</scope>
    <source>
        <strain evidence="9 10">CL-TW6</strain>
    </source>
</reference>
<dbReference type="EMBL" id="CP026923">
    <property type="protein sequence ID" value="AVG23152.1"/>
    <property type="molecule type" value="Genomic_DNA"/>
</dbReference>
<dbReference type="PANTHER" id="PTHR47019:SF1">
    <property type="entry name" value="LIPID II FLIPPASE MURJ"/>
    <property type="match status" value="1"/>
</dbReference>
<feature type="transmembrane region" description="Helical" evidence="8">
    <location>
        <begin position="506"/>
        <end position="531"/>
    </location>
</feature>
<organism evidence="9 10">
    <name type="scientific">Pontimonas salivibrio</name>
    <dbReference type="NCBI Taxonomy" id="1159327"/>
    <lineage>
        <taxon>Bacteria</taxon>
        <taxon>Bacillati</taxon>
        <taxon>Actinomycetota</taxon>
        <taxon>Actinomycetes</taxon>
        <taxon>Micrococcales</taxon>
        <taxon>Microbacteriaceae</taxon>
        <taxon>Pontimonas</taxon>
    </lineage>
</organism>
<accession>A0A2L2BNG4</accession>
<keyword evidence="3 8" id="KW-0812">Transmembrane</keyword>
<evidence type="ECO:0000256" key="7">
    <source>
        <dbReference type="ARBA" id="ARBA00023136"/>
    </source>
</evidence>
<dbReference type="GO" id="GO:0005886">
    <property type="term" value="C:plasma membrane"/>
    <property type="evidence" value="ECO:0007669"/>
    <property type="project" value="UniProtKB-SubCell"/>
</dbReference>
<dbReference type="KEGG" id="psai:C3B54_11148"/>
<evidence type="ECO:0000256" key="5">
    <source>
        <dbReference type="ARBA" id="ARBA00022984"/>
    </source>
</evidence>
<keyword evidence="6 8" id="KW-1133">Transmembrane helix</keyword>
<keyword evidence="7 8" id="KW-0472">Membrane</keyword>
<gene>
    <name evidence="9" type="ORF">C3B54_11148</name>
</gene>